<dbReference type="InterPro" id="IPR052396">
    <property type="entry name" value="Meiotic_Drive_Suppr_Kinase"/>
</dbReference>
<sequence length="484" mass="54841">MNVTRQLVAYGRKPPTPLTVPLEAGSELQITQWLRILPGKRLVGCGEWQGQLVLVKLFIASAARRHWQRELNGVKALREQQLQTPELLASGALPGGGFYLITRYLEGARSLQQNWQALPDTSPANPDARAIVQRVLRALAQLHRHGLTQSDLHLGNFLCWQDDLYIIDGDAIQQHSPGEPITAAEAAHNLGLFFAQLVPAWDEQVELMLIDYLSLNSERALNPEQIQQSIDSGRAWRLRDYLGKAVRDCTLFSVRQNWWRFLSVQRKDSKALTTLLAAPDEPFTRQPPALKDGGSSTVTRVSLADRELVIKRYNIKSLAHWLRRFWRPSRAWHSWLAGHHLRFLDIATPEPLAMLESRFGPFRRRAWLVTAFCPGQDLCELVPADGSCLPSLEQQSALLALFTQLQRHQISHGDCKGTNILWAEGCFWLIDLDAMQAHQRPASWQQAWARDRARLIRNWPADSQMACWLEQALPNLSADTGIRG</sequence>
<proteinExistence type="predicted"/>
<organism evidence="1 2">
    <name type="scientific">Halopseudomonas salegens</name>
    <dbReference type="NCBI Taxonomy" id="1434072"/>
    <lineage>
        <taxon>Bacteria</taxon>
        <taxon>Pseudomonadati</taxon>
        <taxon>Pseudomonadota</taxon>
        <taxon>Gammaproteobacteria</taxon>
        <taxon>Pseudomonadales</taxon>
        <taxon>Pseudomonadaceae</taxon>
        <taxon>Halopseudomonas</taxon>
    </lineage>
</organism>
<dbReference type="AlphaFoldDB" id="A0A1H2EHD1"/>
<dbReference type="Pfam" id="PF06293">
    <property type="entry name" value="Kdo"/>
    <property type="match status" value="2"/>
</dbReference>
<dbReference type="PANTHER" id="PTHR37171">
    <property type="entry name" value="SERINE/THREONINE-PROTEIN KINASE YRZF-RELATED"/>
    <property type="match status" value="1"/>
</dbReference>
<dbReference type="GO" id="GO:0016301">
    <property type="term" value="F:kinase activity"/>
    <property type="evidence" value="ECO:0007669"/>
    <property type="project" value="UniProtKB-KW"/>
</dbReference>
<keyword evidence="2" id="KW-1185">Reference proteome</keyword>
<protein>
    <submittedName>
        <fullName evidence="1">Lipopolysaccharide kinase (Kdo/WaaP) family protein</fullName>
    </submittedName>
</protein>
<evidence type="ECO:0000313" key="1">
    <source>
        <dbReference type="EMBL" id="SDT94108.1"/>
    </source>
</evidence>
<reference evidence="2" key="1">
    <citation type="submission" date="2016-10" db="EMBL/GenBank/DDBJ databases">
        <authorList>
            <person name="Varghese N."/>
            <person name="Submissions S."/>
        </authorList>
    </citation>
    <scope>NUCLEOTIDE SEQUENCE [LARGE SCALE GENOMIC DNA]</scope>
    <source>
        <strain evidence="2">CECT 8338</strain>
    </source>
</reference>
<dbReference type="OrthoDB" id="8532943at2"/>
<dbReference type="Gene3D" id="1.10.510.10">
    <property type="entry name" value="Transferase(Phosphotransferase) domain 1"/>
    <property type="match status" value="2"/>
</dbReference>
<dbReference type="EMBL" id="LT629787">
    <property type="protein sequence ID" value="SDT94108.1"/>
    <property type="molecule type" value="Genomic_DNA"/>
</dbReference>
<dbReference type="Proteomes" id="UP000243924">
    <property type="component" value="Chromosome I"/>
</dbReference>
<evidence type="ECO:0000313" key="2">
    <source>
        <dbReference type="Proteomes" id="UP000243924"/>
    </source>
</evidence>
<dbReference type="InterPro" id="IPR011009">
    <property type="entry name" value="Kinase-like_dom_sf"/>
</dbReference>
<dbReference type="PANTHER" id="PTHR37171:SF1">
    <property type="entry name" value="SERINE_THREONINE-PROTEIN KINASE YRZF-RELATED"/>
    <property type="match status" value="1"/>
</dbReference>
<accession>A0A1H2EHD1</accession>
<gene>
    <name evidence="1" type="ORF">SAMN05216210_0692</name>
</gene>
<dbReference type="STRING" id="1434072.SAMN05216210_0692"/>
<keyword evidence="1" id="KW-0808">Transferase</keyword>
<name>A0A1H2EHD1_9GAMM</name>
<dbReference type="SUPFAM" id="SSF56112">
    <property type="entry name" value="Protein kinase-like (PK-like)"/>
    <property type="match status" value="2"/>
</dbReference>
<keyword evidence="1" id="KW-0418">Kinase</keyword>
<dbReference type="RefSeq" id="WP_092384177.1">
    <property type="nucleotide sequence ID" value="NZ_LT629787.1"/>
</dbReference>